<dbReference type="STRING" id="258723.GCA_900169305_00519"/>
<dbReference type="HAMAP" id="MF_00173">
    <property type="entry name" value="Arg_repressor"/>
    <property type="match status" value="1"/>
</dbReference>
<keyword evidence="7" id="KW-0678">Repressor</keyword>
<dbReference type="InterPro" id="IPR036388">
    <property type="entry name" value="WH-like_DNA-bd_sf"/>
</dbReference>
<evidence type="ECO:0000256" key="8">
    <source>
        <dbReference type="NCBIfam" id="TIGR01529"/>
    </source>
</evidence>
<dbReference type="NCBIfam" id="TIGR01529">
    <property type="entry name" value="argR_whole"/>
    <property type="match status" value="1"/>
</dbReference>
<keyword evidence="4 7" id="KW-0805">Transcription regulation</keyword>
<dbReference type="InterPro" id="IPR036390">
    <property type="entry name" value="WH_DNA-bd_sf"/>
</dbReference>
<dbReference type="Pfam" id="PF02863">
    <property type="entry name" value="Arg_repressor_C"/>
    <property type="match status" value="1"/>
</dbReference>
<comment type="function">
    <text evidence="7">Regulates arginine biosynthesis genes.</text>
</comment>
<dbReference type="GO" id="GO:0003677">
    <property type="term" value="F:DNA binding"/>
    <property type="evidence" value="ECO:0007669"/>
    <property type="project" value="UniProtKB-KW"/>
</dbReference>
<evidence type="ECO:0000313" key="11">
    <source>
        <dbReference type="EMBL" id="SFJ90110.1"/>
    </source>
</evidence>
<dbReference type="InterPro" id="IPR020899">
    <property type="entry name" value="Arg_repress_C"/>
</dbReference>
<comment type="subcellular location">
    <subcellularLocation>
        <location evidence="1 7">Cytoplasm</location>
    </subcellularLocation>
</comment>
<feature type="domain" description="Arginine repressor C-terminal" evidence="10">
    <location>
        <begin position="80"/>
        <end position="146"/>
    </location>
</feature>
<dbReference type="SUPFAM" id="SSF46785">
    <property type="entry name" value="Winged helix' DNA-binding domain"/>
    <property type="match status" value="1"/>
</dbReference>
<dbReference type="SUPFAM" id="SSF55252">
    <property type="entry name" value="C-terminal domain of arginine repressor"/>
    <property type="match status" value="1"/>
</dbReference>
<evidence type="ECO:0000256" key="2">
    <source>
        <dbReference type="ARBA" id="ARBA00008316"/>
    </source>
</evidence>
<dbReference type="AlphaFoldDB" id="A0A1I3V4Q9"/>
<dbReference type="InterPro" id="IPR001669">
    <property type="entry name" value="Arg_repress"/>
</dbReference>
<dbReference type="PANTHER" id="PTHR34471:SF1">
    <property type="entry name" value="ARGININE REPRESSOR"/>
    <property type="match status" value="1"/>
</dbReference>
<protein>
    <recommendedName>
        <fullName evidence="7 8">Arginine repressor</fullName>
    </recommendedName>
</protein>
<feature type="domain" description="Arginine repressor DNA-binding" evidence="9">
    <location>
        <begin position="1"/>
        <end position="68"/>
    </location>
</feature>
<proteinExistence type="inferred from homology"/>
<keyword evidence="7" id="KW-0028">Amino-acid biosynthesis</keyword>
<dbReference type="Gene3D" id="1.10.10.10">
    <property type="entry name" value="Winged helix-like DNA-binding domain superfamily/Winged helix DNA-binding domain"/>
    <property type="match status" value="1"/>
</dbReference>
<evidence type="ECO:0000256" key="7">
    <source>
        <dbReference type="HAMAP-Rule" id="MF_00173"/>
    </source>
</evidence>
<dbReference type="GO" id="GO:1900079">
    <property type="term" value="P:regulation of arginine biosynthetic process"/>
    <property type="evidence" value="ECO:0007669"/>
    <property type="project" value="UniProtKB-UniRule"/>
</dbReference>
<evidence type="ECO:0000256" key="1">
    <source>
        <dbReference type="ARBA" id="ARBA00004496"/>
    </source>
</evidence>
<dbReference type="EMBL" id="FOSJ01000002">
    <property type="protein sequence ID" value="SFJ90110.1"/>
    <property type="molecule type" value="Genomic_DNA"/>
</dbReference>
<dbReference type="GO" id="GO:0003700">
    <property type="term" value="F:DNA-binding transcription factor activity"/>
    <property type="evidence" value="ECO:0007669"/>
    <property type="project" value="UniProtKB-UniRule"/>
</dbReference>
<keyword evidence="6 7" id="KW-0804">Transcription</keyword>
<dbReference type="InterPro" id="IPR020900">
    <property type="entry name" value="Arg_repress_DNA-bd"/>
</dbReference>
<evidence type="ECO:0000256" key="5">
    <source>
        <dbReference type="ARBA" id="ARBA00023125"/>
    </source>
</evidence>
<dbReference type="UniPathway" id="UPA00068"/>
<evidence type="ECO:0000256" key="3">
    <source>
        <dbReference type="ARBA" id="ARBA00022490"/>
    </source>
</evidence>
<dbReference type="RefSeq" id="WP_091895399.1">
    <property type="nucleotide sequence ID" value="NZ_FOSJ01000002.1"/>
</dbReference>
<gene>
    <name evidence="7" type="primary">argR</name>
    <name evidence="11" type="ORF">SAMN04488569_100232</name>
</gene>
<evidence type="ECO:0000256" key="4">
    <source>
        <dbReference type="ARBA" id="ARBA00023015"/>
    </source>
</evidence>
<comment type="similarity">
    <text evidence="2 7">Belongs to the ArgR family.</text>
</comment>
<dbReference type="GO" id="GO:0005737">
    <property type="term" value="C:cytoplasm"/>
    <property type="evidence" value="ECO:0007669"/>
    <property type="project" value="UniProtKB-SubCell"/>
</dbReference>
<dbReference type="Proteomes" id="UP000199589">
    <property type="component" value="Unassembled WGS sequence"/>
</dbReference>
<evidence type="ECO:0000259" key="10">
    <source>
        <dbReference type="Pfam" id="PF02863"/>
    </source>
</evidence>
<organism evidence="11 12">
    <name type="scientific">Marinilactibacillus piezotolerans</name>
    <dbReference type="NCBI Taxonomy" id="258723"/>
    <lineage>
        <taxon>Bacteria</taxon>
        <taxon>Bacillati</taxon>
        <taxon>Bacillota</taxon>
        <taxon>Bacilli</taxon>
        <taxon>Lactobacillales</taxon>
        <taxon>Carnobacteriaceae</taxon>
        <taxon>Marinilactibacillus</taxon>
    </lineage>
</organism>
<keyword evidence="5 7" id="KW-0238">DNA-binding</keyword>
<comment type="pathway">
    <text evidence="7">Amino-acid biosynthesis; L-arginine biosynthesis [regulation].</text>
</comment>
<dbReference type="PRINTS" id="PR01467">
    <property type="entry name" value="ARGREPRESSOR"/>
</dbReference>
<dbReference type="OrthoDB" id="9807089at2"/>
<reference evidence="12" key="1">
    <citation type="submission" date="2016-10" db="EMBL/GenBank/DDBJ databases">
        <authorList>
            <person name="Varghese N."/>
            <person name="Submissions S."/>
        </authorList>
    </citation>
    <scope>NUCLEOTIDE SEQUENCE [LARGE SCALE GENOMIC DNA]</scope>
    <source>
        <strain evidence="12">DSM 16108</strain>
    </source>
</reference>
<evidence type="ECO:0000313" key="12">
    <source>
        <dbReference type="Proteomes" id="UP000199589"/>
    </source>
</evidence>
<dbReference type="GO" id="GO:0034618">
    <property type="term" value="F:arginine binding"/>
    <property type="evidence" value="ECO:0007669"/>
    <property type="project" value="InterPro"/>
</dbReference>
<dbReference type="GO" id="GO:0006526">
    <property type="term" value="P:L-arginine biosynthetic process"/>
    <property type="evidence" value="ECO:0007669"/>
    <property type="project" value="UniProtKB-UniPathway"/>
</dbReference>
<dbReference type="InterPro" id="IPR036251">
    <property type="entry name" value="Arg_repress_C_sf"/>
</dbReference>
<dbReference type="PANTHER" id="PTHR34471">
    <property type="entry name" value="ARGININE REPRESSOR"/>
    <property type="match status" value="1"/>
</dbReference>
<dbReference type="GO" id="GO:0051259">
    <property type="term" value="P:protein complex oligomerization"/>
    <property type="evidence" value="ECO:0007669"/>
    <property type="project" value="InterPro"/>
</dbReference>
<sequence>MKKSERQMMIKQMVLNEEISTQDELLNKLKNKGIDATQATISRDIKELNLVKTPSANGGTKYTIYQNNQLTIEDKLSSTLREVVDNITQVQFMNVVKTIPGNAHVIGALMDDIPFTEVVGTVAGNDTIMIISKNETEATKMYNYLSERMNTTLKS</sequence>
<keyword evidence="12" id="KW-1185">Reference proteome</keyword>
<evidence type="ECO:0000259" key="9">
    <source>
        <dbReference type="Pfam" id="PF01316"/>
    </source>
</evidence>
<dbReference type="Pfam" id="PF01316">
    <property type="entry name" value="Arg_repressor"/>
    <property type="match status" value="1"/>
</dbReference>
<dbReference type="Gene3D" id="3.30.1360.40">
    <property type="match status" value="1"/>
</dbReference>
<evidence type="ECO:0000256" key="6">
    <source>
        <dbReference type="ARBA" id="ARBA00023163"/>
    </source>
</evidence>
<keyword evidence="7" id="KW-0055">Arginine biosynthesis</keyword>
<name>A0A1I3V4Q9_9LACT</name>
<keyword evidence="3 7" id="KW-0963">Cytoplasm</keyword>
<accession>A0A1I3V4Q9</accession>